<organism evidence="3 4">
    <name type="scientific">Solanum bulbocastanum</name>
    <name type="common">Wild potato</name>
    <dbReference type="NCBI Taxonomy" id="147425"/>
    <lineage>
        <taxon>Eukaryota</taxon>
        <taxon>Viridiplantae</taxon>
        <taxon>Streptophyta</taxon>
        <taxon>Embryophyta</taxon>
        <taxon>Tracheophyta</taxon>
        <taxon>Spermatophyta</taxon>
        <taxon>Magnoliopsida</taxon>
        <taxon>eudicotyledons</taxon>
        <taxon>Gunneridae</taxon>
        <taxon>Pentapetalae</taxon>
        <taxon>asterids</taxon>
        <taxon>lamiids</taxon>
        <taxon>Solanales</taxon>
        <taxon>Solanaceae</taxon>
        <taxon>Solanoideae</taxon>
        <taxon>Solaneae</taxon>
        <taxon>Solanum</taxon>
    </lineage>
</organism>
<evidence type="ECO:0000256" key="1">
    <source>
        <dbReference type="PROSITE-ProRule" id="PRU00176"/>
    </source>
</evidence>
<name>A0AAN8TXY1_SOLBU</name>
<dbReference type="InterPro" id="IPR012677">
    <property type="entry name" value="Nucleotide-bd_a/b_plait_sf"/>
</dbReference>
<evidence type="ECO:0000259" key="2">
    <source>
        <dbReference type="PROSITE" id="PS50102"/>
    </source>
</evidence>
<evidence type="ECO:0000313" key="4">
    <source>
        <dbReference type="Proteomes" id="UP001371456"/>
    </source>
</evidence>
<dbReference type="PROSITE" id="PS50102">
    <property type="entry name" value="RRM"/>
    <property type="match status" value="1"/>
</dbReference>
<keyword evidence="4" id="KW-1185">Reference proteome</keyword>
<dbReference type="SMART" id="SM00360">
    <property type="entry name" value="RRM"/>
    <property type="match status" value="1"/>
</dbReference>
<sequence>MGHLNYLFTISLSHPRLIALFRFDHLIIIIIRLSHLYLGFDQSTEKDVHEFFSHCGEIEQVEIIRLSEYASIAYVTFKDNYALETAILLGGSTILDQCVRISRLEAHVDEDDPWNNYMDKVENGSSSVVHTNQFVSTPGEAVTMAQQVVETMIVKGYQLSKDALIKAKAFDESYHVSSTAAAKVADLSKKVGLTDKIQSGMETVKCVDEKYHLSELTMSAASYTGKTAVAAATAVVSSSYFSKGAFWVSDVLNRAAKVAAYLGNNGVKKETAPTEMNQIGK</sequence>
<dbReference type="SUPFAM" id="SSF54928">
    <property type="entry name" value="RNA-binding domain, RBD"/>
    <property type="match status" value="1"/>
</dbReference>
<dbReference type="InterPro" id="IPR035979">
    <property type="entry name" value="RBD_domain_sf"/>
</dbReference>
<reference evidence="3 4" key="1">
    <citation type="submission" date="2024-02" db="EMBL/GenBank/DDBJ databases">
        <title>de novo genome assembly of Solanum bulbocastanum strain 11H21.</title>
        <authorList>
            <person name="Hosaka A.J."/>
        </authorList>
    </citation>
    <scope>NUCLEOTIDE SEQUENCE [LARGE SCALE GENOMIC DNA]</scope>
    <source>
        <tissue evidence="3">Young leaves</tissue>
    </source>
</reference>
<dbReference type="Proteomes" id="UP001371456">
    <property type="component" value="Unassembled WGS sequence"/>
</dbReference>
<dbReference type="PANTHER" id="PTHR32343">
    <property type="entry name" value="SERINE/ARGININE-RICH SPLICING FACTOR"/>
    <property type="match status" value="1"/>
</dbReference>
<dbReference type="PANTHER" id="PTHR32343:SF16">
    <property type="entry name" value="RNA-BINDING (RRM_RBD_RNP MOTIFS) FAMILY PROTEIN"/>
    <property type="match status" value="1"/>
</dbReference>
<dbReference type="Gene3D" id="3.30.70.330">
    <property type="match status" value="1"/>
</dbReference>
<comment type="caution">
    <text evidence="3">The sequence shown here is derived from an EMBL/GenBank/DDBJ whole genome shotgun (WGS) entry which is preliminary data.</text>
</comment>
<dbReference type="Pfam" id="PF00076">
    <property type="entry name" value="RRM_1"/>
    <property type="match status" value="1"/>
</dbReference>
<accession>A0AAN8TXY1</accession>
<dbReference type="AlphaFoldDB" id="A0AAN8TXY1"/>
<protein>
    <recommendedName>
        <fullName evidence="2">RRM domain-containing protein</fullName>
    </recommendedName>
</protein>
<dbReference type="EMBL" id="JBANQN010000002">
    <property type="protein sequence ID" value="KAK6796923.1"/>
    <property type="molecule type" value="Genomic_DNA"/>
</dbReference>
<proteinExistence type="predicted"/>
<feature type="domain" description="RRM" evidence="2">
    <location>
        <begin position="26"/>
        <end position="106"/>
    </location>
</feature>
<dbReference type="InterPro" id="IPR000504">
    <property type="entry name" value="RRM_dom"/>
</dbReference>
<gene>
    <name evidence="3" type="ORF">RDI58_004624</name>
</gene>
<keyword evidence="1" id="KW-0694">RNA-binding</keyword>
<evidence type="ECO:0000313" key="3">
    <source>
        <dbReference type="EMBL" id="KAK6796923.1"/>
    </source>
</evidence>
<dbReference type="GO" id="GO:0003723">
    <property type="term" value="F:RNA binding"/>
    <property type="evidence" value="ECO:0007669"/>
    <property type="project" value="UniProtKB-UniRule"/>
</dbReference>